<keyword evidence="3" id="KW-1185">Reference proteome</keyword>
<name>A0A975U050_9PROT</name>
<accession>A0A975U050</accession>
<keyword evidence="1" id="KW-0472">Membrane</keyword>
<dbReference type="KEGG" id="elio:KO353_11245"/>
<keyword evidence="1" id="KW-1133">Transmembrane helix</keyword>
<evidence type="ECO:0000313" key="2">
    <source>
        <dbReference type="EMBL" id="QXM23870.1"/>
    </source>
</evidence>
<proteinExistence type="predicted"/>
<evidence type="ECO:0000313" key="3">
    <source>
        <dbReference type="Proteomes" id="UP000694001"/>
    </source>
</evidence>
<feature type="transmembrane region" description="Helical" evidence="1">
    <location>
        <begin position="21"/>
        <end position="44"/>
    </location>
</feature>
<keyword evidence="1" id="KW-0812">Transmembrane</keyword>
<dbReference type="Proteomes" id="UP000694001">
    <property type="component" value="Chromosome"/>
</dbReference>
<sequence length="102" mass="10913">MPGLGTLGRLWRGELPLPEAFWTWAVTVGLVINGSTSIACYALVVADEPLSALVVGYLPSVPYNVLATVGVLRSARRADADPTFARFARLMIVPVMVLLSLT</sequence>
<organism evidence="2 3">
    <name type="scientific">Elioraea tepida</name>
    <dbReference type="NCBI Taxonomy" id="2843330"/>
    <lineage>
        <taxon>Bacteria</taxon>
        <taxon>Pseudomonadati</taxon>
        <taxon>Pseudomonadota</taxon>
        <taxon>Alphaproteobacteria</taxon>
        <taxon>Acetobacterales</taxon>
        <taxon>Elioraeaceae</taxon>
        <taxon>Elioraea</taxon>
    </lineage>
</organism>
<gene>
    <name evidence="2" type="ORF">KO353_11245</name>
</gene>
<feature type="transmembrane region" description="Helical" evidence="1">
    <location>
        <begin position="50"/>
        <end position="72"/>
    </location>
</feature>
<protein>
    <submittedName>
        <fullName evidence="2">Uncharacterized protein</fullName>
    </submittedName>
</protein>
<reference evidence="2" key="1">
    <citation type="submission" date="2021-06" db="EMBL/GenBank/DDBJ databases">
        <title>Elioraea tepida, sp. nov., a moderately thermophilic aerobic anoxygenic phototrophic bacterium isolated from an alkaline siliceous hot spring mat community in Yellowstone National Park, WY, USA.</title>
        <authorList>
            <person name="Saini M.K."/>
            <person name="Yoshida S."/>
            <person name="Sebastian A."/>
            <person name="Hirose S."/>
            <person name="Hara E."/>
            <person name="Tamaki H."/>
            <person name="Soulier N.T."/>
            <person name="Albert I."/>
            <person name="Hanada S."/>
            <person name="Bryant D.A."/>
            <person name="Tank M."/>
        </authorList>
    </citation>
    <scope>NUCLEOTIDE SEQUENCE</scope>
    <source>
        <strain evidence="2">MS-P2</strain>
    </source>
</reference>
<evidence type="ECO:0000256" key="1">
    <source>
        <dbReference type="SAM" id="Phobius"/>
    </source>
</evidence>
<feature type="transmembrane region" description="Helical" evidence="1">
    <location>
        <begin position="84"/>
        <end position="101"/>
    </location>
</feature>
<dbReference type="AlphaFoldDB" id="A0A975U050"/>
<dbReference type="RefSeq" id="WP_218284801.1">
    <property type="nucleotide sequence ID" value="NZ_CP076448.1"/>
</dbReference>
<dbReference type="EMBL" id="CP076448">
    <property type="protein sequence ID" value="QXM23870.1"/>
    <property type="molecule type" value="Genomic_DNA"/>
</dbReference>